<dbReference type="Proteomes" id="UP000694846">
    <property type="component" value="Unplaced"/>
</dbReference>
<sequence>MRSITDDRNSKKFRKSKLILGFVYGLFLSLILYHFVIVDLEFSDQTTHLMGIVISLFLSIGHAISQQVRCLGLLVMPTFCDKSGQRVLVAMVFAYVMAGPLNNITKNGSEVIRVFTCSGALVYNLSKTRYELMFKPFQEALLNLKRPSKNEEHMKNINRISESDEVENKYKNKLRRKCKGIISRADENCKAAFKRSYDKCKESVHWSVNWALCWPMQVTFVCNLTPRK</sequence>
<name>A0A8B8F3K6_9HEMI</name>
<keyword evidence="2" id="KW-1185">Reference proteome</keyword>
<gene>
    <name evidence="3" type="primary">LOC112679557</name>
</gene>
<dbReference type="RefSeq" id="XP_025405195.1">
    <property type="nucleotide sequence ID" value="XM_025549410.1"/>
</dbReference>
<keyword evidence="1" id="KW-0472">Membrane</keyword>
<evidence type="ECO:0000313" key="3">
    <source>
        <dbReference type="RefSeq" id="XP_025405195.1"/>
    </source>
</evidence>
<dbReference type="PANTHER" id="PTHR21041">
    <property type="entry name" value="DENDRITIC CELL-SPECIFIC TRANSMEMBRANE PROTEIN"/>
    <property type="match status" value="1"/>
</dbReference>
<protein>
    <submittedName>
        <fullName evidence="3">Uncharacterized protein LOC112679557</fullName>
    </submittedName>
</protein>
<feature type="transmembrane region" description="Helical" evidence="1">
    <location>
        <begin position="18"/>
        <end position="37"/>
    </location>
</feature>
<accession>A0A8B8F3K6</accession>
<dbReference type="PANTHER" id="PTHR21041:SF17">
    <property type="entry name" value="E3 UBIQUITIN-PROTEIN LIGASE DCST1"/>
    <property type="match status" value="1"/>
</dbReference>
<dbReference type="OrthoDB" id="5985669at2759"/>
<dbReference type="GeneID" id="112679557"/>
<dbReference type="AlphaFoldDB" id="A0A8B8F3K6"/>
<keyword evidence="1" id="KW-0812">Transmembrane</keyword>
<reference evidence="3" key="1">
    <citation type="submission" date="2025-08" db="UniProtKB">
        <authorList>
            <consortium name="RefSeq"/>
        </authorList>
    </citation>
    <scope>IDENTIFICATION</scope>
    <source>
        <tissue evidence="3">Whole body</tissue>
    </source>
</reference>
<proteinExistence type="predicted"/>
<evidence type="ECO:0000256" key="1">
    <source>
        <dbReference type="SAM" id="Phobius"/>
    </source>
</evidence>
<dbReference type="InterPro" id="IPR051856">
    <property type="entry name" value="CSR-E3_Ligase_Protein"/>
</dbReference>
<organism evidence="2 3">
    <name type="scientific">Sipha flava</name>
    <name type="common">yellow sugarcane aphid</name>
    <dbReference type="NCBI Taxonomy" id="143950"/>
    <lineage>
        <taxon>Eukaryota</taxon>
        <taxon>Metazoa</taxon>
        <taxon>Ecdysozoa</taxon>
        <taxon>Arthropoda</taxon>
        <taxon>Hexapoda</taxon>
        <taxon>Insecta</taxon>
        <taxon>Pterygota</taxon>
        <taxon>Neoptera</taxon>
        <taxon>Paraneoptera</taxon>
        <taxon>Hemiptera</taxon>
        <taxon>Sternorrhyncha</taxon>
        <taxon>Aphidomorpha</taxon>
        <taxon>Aphidoidea</taxon>
        <taxon>Aphididae</taxon>
        <taxon>Sipha</taxon>
    </lineage>
</organism>
<feature type="transmembrane region" description="Helical" evidence="1">
    <location>
        <begin position="49"/>
        <end position="75"/>
    </location>
</feature>
<keyword evidence="1" id="KW-1133">Transmembrane helix</keyword>
<evidence type="ECO:0000313" key="2">
    <source>
        <dbReference type="Proteomes" id="UP000694846"/>
    </source>
</evidence>